<evidence type="ECO:0000313" key="3">
    <source>
        <dbReference type="EMBL" id="KAF2092356.1"/>
    </source>
</evidence>
<dbReference type="Gene3D" id="2.130.10.10">
    <property type="entry name" value="YVTN repeat-like/Quinoprotein amine dehydrogenase"/>
    <property type="match status" value="2"/>
</dbReference>
<organism evidence="3 4">
    <name type="scientific">Rhizodiscina lignyota</name>
    <dbReference type="NCBI Taxonomy" id="1504668"/>
    <lineage>
        <taxon>Eukaryota</taxon>
        <taxon>Fungi</taxon>
        <taxon>Dikarya</taxon>
        <taxon>Ascomycota</taxon>
        <taxon>Pezizomycotina</taxon>
        <taxon>Dothideomycetes</taxon>
        <taxon>Pleosporomycetidae</taxon>
        <taxon>Aulographales</taxon>
        <taxon>Rhizodiscinaceae</taxon>
        <taxon>Rhizodiscina</taxon>
    </lineage>
</organism>
<keyword evidence="2" id="KW-0732">Signal</keyword>
<dbReference type="GO" id="GO:0016853">
    <property type="term" value="F:isomerase activity"/>
    <property type="evidence" value="ECO:0007669"/>
    <property type="project" value="UniProtKB-KW"/>
</dbReference>
<feature type="chain" id="PRO_5040172726" evidence="2">
    <location>
        <begin position="22"/>
        <end position="379"/>
    </location>
</feature>
<dbReference type="InterPro" id="IPR011045">
    <property type="entry name" value="N2O_reductase_N"/>
</dbReference>
<keyword evidence="4" id="KW-1185">Reference proteome</keyword>
<dbReference type="OrthoDB" id="10006285at2759"/>
<dbReference type="InterPro" id="IPR015943">
    <property type="entry name" value="WD40/YVTN_repeat-like_dom_sf"/>
</dbReference>
<dbReference type="Pfam" id="PF10282">
    <property type="entry name" value="Lactonase"/>
    <property type="match status" value="2"/>
</dbReference>
<keyword evidence="3" id="KW-0413">Isomerase</keyword>
<dbReference type="EMBL" id="ML978149">
    <property type="protein sequence ID" value="KAF2092356.1"/>
    <property type="molecule type" value="Genomic_DNA"/>
</dbReference>
<reference evidence="3" key="1">
    <citation type="journal article" date="2020" name="Stud. Mycol.">
        <title>101 Dothideomycetes genomes: a test case for predicting lifestyles and emergence of pathogens.</title>
        <authorList>
            <person name="Haridas S."/>
            <person name="Albert R."/>
            <person name="Binder M."/>
            <person name="Bloem J."/>
            <person name="Labutti K."/>
            <person name="Salamov A."/>
            <person name="Andreopoulos B."/>
            <person name="Baker S."/>
            <person name="Barry K."/>
            <person name="Bills G."/>
            <person name="Bluhm B."/>
            <person name="Cannon C."/>
            <person name="Castanera R."/>
            <person name="Culley D."/>
            <person name="Daum C."/>
            <person name="Ezra D."/>
            <person name="Gonzalez J."/>
            <person name="Henrissat B."/>
            <person name="Kuo A."/>
            <person name="Liang C."/>
            <person name="Lipzen A."/>
            <person name="Lutzoni F."/>
            <person name="Magnuson J."/>
            <person name="Mondo S."/>
            <person name="Nolan M."/>
            <person name="Ohm R."/>
            <person name="Pangilinan J."/>
            <person name="Park H.-J."/>
            <person name="Ramirez L."/>
            <person name="Alfaro M."/>
            <person name="Sun H."/>
            <person name="Tritt A."/>
            <person name="Yoshinaga Y."/>
            <person name="Zwiers L.-H."/>
            <person name="Turgeon B."/>
            <person name="Goodwin S."/>
            <person name="Spatafora J."/>
            <person name="Crous P."/>
            <person name="Grigoriev I."/>
        </authorList>
    </citation>
    <scope>NUCLEOTIDE SEQUENCE</scope>
    <source>
        <strain evidence="3">CBS 133067</strain>
    </source>
</reference>
<dbReference type="AlphaFoldDB" id="A0A9P4I5V0"/>
<name>A0A9P4I5V0_9PEZI</name>
<dbReference type="Proteomes" id="UP000799772">
    <property type="component" value="Unassembled WGS sequence"/>
</dbReference>
<dbReference type="GO" id="GO:0017057">
    <property type="term" value="F:6-phosphogluconolactonase activity"/>
    <property type="evidence" value="ECO:0007669"/>
    <property type="project" value="TreeGrafter"/>
</dbReference>
<feature type="signal peptide" evidence="2">
    <location>
        <begin position="1"/>
        <end position="21"/>
    </location>
</feature>
<evidence type="ECO:0000256" key="2">
    <source>
        <dbReference type="SAM" id="SignalP"/>
    </source>
</evidence>
<sequence>MAQNVTAIIGALAFASSVVHAVNIHCRKPSGEVGAAFALTNAPDDNKVIAFSRDRTGKLTQTGEYSTGGKGQGVDFDTQGGLQLSRDHRFLYAISPSDDRVSVFSVSGSCLERIQVIYGGDQPLSITLNERFAYVLDGSVATTGIRGYEVGRDGKLAAIGNTTIPTSTPIGVPGTIQFSPDGKGLIVTNKVGSTIDFFNIDRNGEATGPITISASSGNRPFGAQFREDGTLFVVESGLPVFTNAAVSTYHVDTSTGALKPITKSEKNQQTDGCWVILAGRKQQFAFTANFVSGTIASYTVSPNGAVSILKDVAANPGIDSNPVDLAVSADGAFLYDLLRGTGAVQGWAVENDGSLRNLGVFGRGQGLPVNNGASGLTAF</sequence>
<evidence type="ECO:0000313" key="4">
    <source>
        <dbReference type="Proteomes" id="UP000799772"/>
    </source>
</evidence>
<dbReference type="PANTHER" id="PTHR30344">
    <property type="entry name" value="6-PHOSPHOGLUCONOLACTONASE-RELATED"/>
    <property type="match status" value="1"/>
</dbReference>
<proteinExistence type="inferred from homology"/>
<dbReference type="PANTHER" id="PTHR30344:SF1">
    <property type="entry name" value="6-PHOSPHOGLUCONOLACTONASE"/>
    <property type="match status" value="1"/>
</dbReference>
<dbReference type="InterPro" id="IPR050282">
    <property type="entry name" value="Cycloisomerase_2"/>
</dbReference>
<accession>A0A9P4I5V0</accession>
<evidence type="ECO:0000256" key="1">
    <source>
        <dbReference type="ARBA" id="ARBA00005564"/>
    </source>
</evidence>
<gene>
    <name evidence="3" type="ORF">NA57DRAFT_69832</name>
</gene>
<protein>
    <submittedName>
        <fullName evidence="3">Isomerase YbhE</fullName>
    </submittedName>
</protein>
<dbReference type="SUPFAM" id="SSF50974">
    <property type="entry name" value="Nitrous oxide reductase, N-terminal domain"/>
    <property type="match status" value="1"/>
</dbReference>
<comment type="caution">
    <text evidence="3">The sequence shown here is derived from an EMBL/GenBank/DDBJ whole genome shotgun (WGS) entry which is preliminary data.</text>
</comment>
<dbReference type="InterPro" id="IPR019405">
    <property type="entry name" value="Lactonase_7-beta_prop"/>
</dbReference>
<comment type="similarity">
    <text evidence="1">Belongs to the cycloisomerase 2 family.</text>
</comment>